<feature type="binding site" evidence="18">
    <location>
        <position position="153"/>
    </location>
    <ligand>
        <name>Mg(2+)</name>
        <dbReference type="ChEBI" id="CHEBI:18420"/>
    </ligand>
</feature>
<dbReference type="Gene3D" id="3.40.50.970">
    <property type="match status" value="2"/>
</dbReference>
<name>A0A833M8D1_9FIRM</name>
<feature type="binding site" evidence="17">
    <location>
        <position position="433"/>
    </location>
    <ligand>
        <name>thiamine diphosphate</name>
        <dbReference type="ChEBI" id="CHEBI:58937"/>
    </ligand>
</feature>
<proteinExistence type="inferred from homology"/>
<feature type="binding site" evidence="16">
    <location>
        <position position="457"/>
    </location>
    <ligand>
        <name>substrate</name>
    </ligand>
</feature>
<evidence type="ECO:0000256" key="6">
    <source>
        <dbReference type="ARBA" id="ARBA00011738"/>
    </source>
</evidence>
<comment type="cofactor">
    <cofactor evidence="17">
        <name>thiamine diphosphate</name>
        <dbReference type="ChEBI" id="CHEBI:58937"/>
    </cofactor>
    <text evidence="17">Binds 1 thiamine pyrophosphate per subunit. During the reaction, the substrate forms a covalent intermediate with the cofactor.</text>
</comment>
<feature type="binding site" evidence="18">
    <location>
        <position position="183"/>
    </location>
    <ligand>
        <name>Mg(2+)</name>
        <dbReference type="ChEBI" id="CHEBI:18420"/>
    </ligand>
</feature>
<feature type="binding site" evidence="16">
    <location>
        <position position="259"/>
    </location>
    <ligand>
        <name>substrate</name>
    </ligand>
</feature>
<dbReference type="FunFam" id="3.40.50.970:FF:000004">
    <property type="entry name" value="Transketolase"/>
    <property type="match status" value="1"/>
</dbReference>
<evidence type="ECO:0000256" key="12">
    <source>
        <dbReference type="ARBA" id="ARBA00023052"/>
    </source>
</evidence>
<keyword evidence="12 17" id="KW-0786">Thiamine pyrophosphate</keyword>
<evidence type="ECO:0000256" key="5">
    <source>
        <dbReference type="ARBA" id="ARBA00007131"/>
    </source>
</evidence>
<evidence type="ECO:0000256" key="18">
    <source>
        <dbReference type="PIRSR" id="PIRSR605478-4"/>
    </source>
</evidence>
<evidence type="ECO:0000256" key="17">
    <source>
        <dbReference type="PIRSR" id="PIRSR605478-3"/>
    </source>
</evidence>
<evidence type="ECO:0000256" key="14">
    <source>
        <dbReference type="NCBIfam" id="TIGR00232"/>
    </source>
</evidence>
<dbReference type="OrthoDB" id="8732661at2"/>
<evidence type="ECO:0000256" key="10">
    <source>
        <dbReference type="ARBA" id="ARBA00022837"/>
    </source>
</evidence>
<dbReference type="FunFam" id="3.40.50.970:FF:000045">
    <property type="entry name" value="Transketolase"/>
    <property type="match status" value="1"/>
</dbReference>
<evidence type="ECO:0000256" key="4">
    <source>
        <dbReference type="ARBA" id="ARBA00002931"/>
    </source>
</evidence>
<evidence type="ECO:0000313" key="21">
    <source>
        <dbReference type="EMBL" id="KAB3530696.1"/>
    </source>
</evidence>
<dbReference type="GO" id="GO:0046872">
    <property type="term" value="F:metal ion binding"/>
    <property type="evidence" value="ECO:0007669"/>
    <property type="project" value="UniProtKB-KW"/>
</dbReference>
<protein>
    <recommendedName>
        <fullName evidence="7 14">Transketolase</fullName>
        <ecNumber evidence="7 14">2.2.1.1</ecNumber>
    </recommendedName>
</protein>
<dbReference type="GO" id="GO:0006098">
    <property type="term" value="P:pentose-phosphate shunt"/>
    <property type="evidence" value="ECO:0007669"/>
    <property type="project" value="TreeGrafter"/>
</dbReference>
<keyword evidence="11 18" id="KW-0460">Magnesium</keyword>
<evidence type="ECO:0000256" key="9">
    <source>
        <dbReference type="ARBA" id="ARBA00022723"/>
    </source>
</evidence>
<feature type="site" description="Important for catalytic activity" evidence="19">
    <location>
        <position position="24"/>
    </location>
</feature>
<dbReference type="InterPro" id="IPR005478">
    <property type="entry name" value="Transketolase_bac-like"/>
</dbReference>
<dbReference type="CDD" id="cd02012">
    <property type="entry name" value="TPP_TK"/>
    <property type="match status" value="1"/>
</dbReference>
<evidence type="ECO:0000256" key="15">
    <source>
        <dbReference type="PIRSR" id="PIRSR605478-1"/>
    </source>
</evidence>
<feature type="binding site" evidence="16">
    <location>
        <position position="380"/>
    </location>
    <ligand>
        <name>substrate</name>
    </ligand>
</feature>
<dbReference type="AlphaFoldDB" id="A0A833M8D1"/>
<evidence type="ECO:0000313" key="22">
    <source>
        <dbReference type="Proteomes" id="UP000465601"/>
    </source>
</evidence>
<feature type="binding site" evidence="16">
    <location>
        <position position="469"/>
    </location>
    <ligand>
        <name>substrate</name>
    </ligand>
</feature>
<evidence type="ECO:0000256" key="13">
    <source>
        <dbReference type="ARBA" id="ARBA00049473"/>
    </source>
</evidence>
<dbReference type="InterPro" id="IPR029061">
    <property type="entry name" value="THDP-binding"/>
</dbReference>
<feature type="binding site" evidence="16">
    <location>
        <position position="24"/>
    </location>
    <ligand>
        <name>substrate</name>
    </ligand>
</feature>
<feature type="binding site" evidence="17">
    <location>
        <position position="154"/>
    </location>
    <ligand>
        <name>thiamine diphosphate</name>
        <dbReference type="ChEBI" id="CHEBI:58937"/>
    </ligand>
</feature>
<dbReference type="EC" id="2.2.1.1" evidence="7 14"/>
<feature type="binding site" evidence="17">
    <location>
        <position position="64"/>
    </location>
    <ligand>
        <name>thiamine diphosphate</name>
        <dbReference type="ChEBI" id="CHEBI:58937"/>
    </ligand>
</feature>
<accession>A0A833M8D1</accession>
<feature type="binding site" evidence="16">
    <location>
        <position position="516"/>
    </location>
    <ligand>
        <name>substrate</name>
    </ligand>
</feature>
<dbReference type="GO" id="GO:0004802">
    <property type="term" value="F:transketolase activity"/>
    <property type="evidence" value="ECO:0007669"/>
    <property type="project" value="UniProtKB-UniRule"/>
</dbReference>
<dbReference type="InterPro" id="IPR055152">
    <property type="entry name" value="Transketolase-like_C_2"/>
</dbReference>
<dbReference type="Proteomes" id="UP000465601">
    <property type="component" value="Unassembled WGS sequence"/>
</dbReference>
<comment type="cofactor">
    <cofactor evidence="18">
        <name>Mg(2+)</name>
        <dbReference type="ChEBI" id="CHEBI:18420"/>
    </cofactor>
    <text evidence="18">Binds 1 Mg(2+) ion per subunit. Can also utilize other divalent metal cations, such as Ca(2+), Mn(2+) and Co(2+).</text>
</comment>
<evidence type="ECO:0000256" key="11">
    <source>
        <dbReference type="ARBA" id="ARBA00022842"/>
    </source>
</evidence>
<comment type="cofactor">
    <cofactor evidence="3">
        <name>Co(2+)</name>
        <dbReference type="ChEBI" id="CHEBI:48828"/>
    </cofactor>
</comment>
<dbReference type="PANTHER" id="PTHR43522:SF2">
    <property type="entry name" value="TRANSKETOLASE 1-RELATED"/>
    <property type="match status" value="1"/>
</dbReference>
<dbReference type="EMBL" id="WBZB01000016">
    <property type="protein sequence ID" value="KAB3530696.1"/>
    <property type="molecule type" value="Genomic_DNA"/>
</dbReference>
<dbReference type="Pfam" id="PF02779">
    <property type="entry name" value="Transket_pyr"/>
    <property type="match status" value="1"/>
</dbReference>
<feature type="binding site" evidence="17">
    <location>
        <position position="183"/>
    </location>
    <ligand>
        <name>thiamine diphosphate</name>
        <dbReference type="ChEBI" id="CHEBI:58937"/>
    </ligand>
</feature>
<dbReference type="Pfam" id="PF22613">
    <property type="entry name" value="Transketolase_C_1"/>
    <property type="match status" value="1"/>
</dbReference>
<organism evidence="21 22">
    <name type="scientific">Alkaliphilus serpentinus</name>
    <dbReference type="NCBI Taxonomy" id="1482731"/>
    <lineage>
        <taxon>Bacteria</taxon>
        <taxon>Bacillati</taxon>
        <taxon>Bacillota</taxon>
        <taxon>Clostridia</taxon>
        <taxon>Peptostreptococcales</taxon>
        <taxon>Natronincolaceae</taxon>
        <taxon>Alkaliphilus</taxon>
    </lineage>
</organism>
<evidence type="ECO:0000256" key="19">
    <source>
        <dbReference type="PIRSR" id="PIRSR605478-5"/>
    </source>
</evidence>
<comment type="subunit">
    <text evidence="6">Homodimer.</text>
</comment>
<keyword evidence="22" id="KW-1185">Reference proteome</keyword>
<feature type="binding site" evidence="17">
    <location>
        <begin position="112"/>
        <end position="114"/>
    </location>
    <ligand>
        <name>thiamine diphosphate</name>
        <dbReference type="ChEBI" id="CHEBI:58937"/>
    </ligand>
</feature>
<feature type="binding site" evidence="18">
    <location>
        <position position="185"/>
    </location>
    <ligand>
        <name>Mg(2+)</name>
        <dbReference type="ChEBI" id="CHEBI:18420"/>
    </ligand>
</feature>
<dbReference type="PANTHER" id="PTHR43522">
    <property type="entry name" value="TRANSKETOLASE"/>
    <property type="match status" value="1"/>
</dbReference>
<keyword evidence="10" id="KW-0106">Calcium</keyword>
<feature type="binding site" evidence="16">
    <location>
        <position position="465"/>
    </location>
    <ligand>
        <name>substrate</name>
    </ligand>
</feature>
<evidence type="ECO:0000256" key="1">
    <source>
        <dbReference type="ARBA" id="ARBA00001913"/>
    </source>
</evidence>
<dbReference type="Gene3D" id="3.40.50.920">
    <property type="match status" value="1"/>
</dbReference>
<dbReference type="InterPro" id="IPR049557">
    <property type="entry name" value="Transketolase_CS"/>
</dbReference>
<feature type="binding site" evidence="16">
    <location>
        <position position="353"/>
    </location>
    <ligand>
        <name>substrate</name>
    </ligand>
</feature>
<evidence type="ECO:0000256" key="3">
    <source>
        <dbReference type="ARBA" id="ARBA00001941"/>
    </source>
</evidence>
<sequence>MLKAIANIVRGLSADAVEAAISGHPGLPLGCAEIGGVLYGEVLNYNPKDPHWINRDRFVLSAGHGSMLLYSYLHLAQFDLPLEEIKAFRQLGSITPGHPEIHETPGVEATTGPLGQGFSNAVGMALAERILAKKYNTEDYTIIDHYTYTLMGDGCMMEGVTSEAASLAGHLGLGKLIAIYDSNNITIEGNTSLAFTESVADRFRAYGWQVIDNIDGHNVHEVREAILTAKEEGEKPSLIIAKTTIGYGAPNKEGTSSVHGSPLGESEVTLMKEAIGLPNNERFYISEEVKNFFSQRIKELEEKYRDWVTKYQRWSEDYPKKRKDLEEALNLELPKELREDIAGLKIKSPSATRKSSSEVLTAVADNLHYLIGGSADLAPSNNTYLKKYSEIQKGSYDGRNLRFGVREHGMAAIANGISLHGGLRPYCGSFLVFSDYMRAGIRMSAIMKQPVIYVLTHDSIAVGEDGPTHQPIEHLESLRLIPNLKVIRPADAEEVKEGWLLALENLTGPTALILTRQDLPLIEKEFGISNMARGAYIVEKEKGKQEVTLMASGSELALAVETAGLLKEKKIGVRVVSVPDRGEFVKQENNYIHEVLGDDQAMRVAIEAGVGIGWYQLLKDRHMVVGIEDFGASGKGEEVQRKFGFVAEKIANDILKSM</sequence>
<dbReference type="Pfam" id="PF00456">
    <property type="entry name" value="Transketolase_N"/>
    <property type="match status" value="1"/>
</dbReference>
<dbReference type="InterPro" id="IPR005474">
    <property type="entry name" value="Transketolase_N"/>
</dbReference>
<dbReference type="RefSeq" id="WP_151865507.1">
    <property type="nucleotide sequence ID" value="NZ_WBZB01000016.1"/>
</dbReference>
<comment type="similarity">
    <text evidence="5">Belongs to the transketolase family.</text>
</comment>
<evidence type="ECO:0000256" key="16">
    <source>
        <dbReference type="PIRSR" id="PIRSR605478-2"/>
    </source>
</evidence>
<evidence type="ECO:0000256" key="8">
    <source>
        <dbReference type="ARBA" id="ARBA00022679"/>
    </source>
</evidence>
<keyword evidence="8 21" id="KW-0808">Transferase</keyword>
<comment type="function">
    <text evidence="4">Catalyzes the transfer of a two-carbon ketol group from a ketose donor to an aldose acceptor, via a covalent intermediate with the cofactor thiamine pyrophosphate.</text>
</comment>
<comment type="cofactor">
    <cofactor evidence="2">
        <name>Mn(2+)</name>
        <dbReference type="ChEBI" id="CHEBI:29035"/>
    </cofactor>
</comment>
<dbReference type="PROSITE" id="PS00801">
    <property type="entry name" value="TRANSKETOLASE_1"/>
    <property type="match status" value="1"/>
</dbReference>
<dbReference type="InterPro" id="IPR009014">
    <property type="entry name" value="Transketo_C/PFOR_II"/>
</dbReference>
<evidence type="ECO:0000256" key="7">
    <source>
        <dbReference type="ARBA" id="ARBA00013152"/>
    </source>
</evidence>
<dbReference type="InterPro" id="IPR005475">
    <property type="entry name" value="Transketolase-like_Pyr-bd"/>
</dbReference>
<comment type="caution">
    <text evidence="21">The sequence shown here is derived from an EMBL/GenBank/DDBJ whole genome shotgun (WGS) entry which is preliminary data.</text>
</comment>
<feature type="site" description="Important for catalytic activity" evidence="19">
    <location>
        <position position="259"/>
    </location>
</feature>
<feature type="active site" description="Proton donor" evidence="15">
    <location>
        <position position="407"/>
    </location>
</feature>
<gene>
    <name evidence="21" type="primary">tkt</name>
    <name evidence="21" type="ORF">F8153_06190</name>
</gene>
<comment type="catalytic activity">
    <reaction evidence="13">
        <text>D-sedoheptulose 7-phosphate + D-glyceraldehyde 3-phosphate = aldehydo-D-ribose 5-phosphate + D-xylulose 5-phosphate</text>
        <dbReference type="Rhea" id="RHEA:10508"/>
        <dbReference type="ChEBI" id="CHEBI:57483"/>
        <dbReference type="ChEBI" id="CHEBI:57737"/>
        <dbReference type="ChEBI" id="CHEBI:58273"/>
        <dbReference type="ChEBI" id="CHEBI:59776"/>
        <dbReference type="EC" id="2.2.1.1"/>
    </reaction>
</comment>
<feature type="binding site" evidence="17">
    <location>
        <position position="259"/>
    </location>
    <ligand>
        <name>thiamine diphosphate</name>
        <dbReference type="ChEBI" id="CHEBI:58937"/>
    </ligand>
</feature>
<evidence type="ECO:0000259" key="20">
    <source>
        <dbReference type="SMART" id="SM00861"/>
    </source>
</evidence>
<dbReference type="CDD" id="cd07033">
    <property type="entry name" value="TPP_PYR_DXS_TK_like"/>
    <property type="match status" value="1"/>
</dbReference>
<dbReference type="InterPro" id="IPR033247">
    <property type="entry name" value="Transketolase_fam"/>
</dbReference>
<evidence type="ECO:0000256" key="2">
    <source>
        <dbReference type="ARBA" id="ARBA00001936"/>
    </source>
</evidence>
<dbReference type="GO" id="GO:0005829">
    <property type="term" value="C:cytosol"/>
    <property type="evidence" value="ECO:0007669"/>
    <property type="project" value="TreeGrafter"/>
</dbReference>
<keyword evidence="9 18" id="KW-0479">Metal-binding</keyword>
<feature type="domain" description="Transketolase-like pyrimidine-binding" evidence="20">
    <location>
        <begin position="350"/>
        <end position="521"/>
    </location>
</feature>
<reference evidence="21 22" key="1">
    <citation type="submission" date="2019-10" db="EMBL/GenBank/DDBJ databases">
        <title>Alkaliphilus serpentinus sp. nov. and Alkaliphilus pronyensis sp. nov., two novel anaerobic alkaliphilic species isolated from the serpentinized-hosted hydrothermal field of the Prony Bay (New Caledonia).</title>
        <authorList>
            <person name="Postec A."/>
        </authorList>
    </citation>
    <scope>NUCLEOTIDE SEQUENCE [LARGE SCALE GENOMIC DNA]</scope>
    <source>
        <strain evidence="21 22">LacT</strain>
    </source>
</reference>
<dbReference type="SUPFAM" id="SSF52922">
    <property type="entry name" value="TK C-terminal domain-like"/>
    <property type="match status" value="1"/>
</dbReference>
<dbReference type="SMART" id="SM00861">
    <property type="entry name" value="Transket_pyr"/>
    <property type="match status" value="1"/>
</dbReference>
<dbReference type="NCBIfam" id="TIGR00232">
    <property type="entry name" value="tktlase_bact"/>
    <property type="match status" value="1"/>
</dbReference>
<comment type="cofactor">
    <cofactor evidence="1">
        <name>Ca(2+)</name>
        <dbReference type="ChEBI" id="CHEBI:29108"/>
    </cofactor>
</comment>
<dbReference type="SUPFAM" id="SSF52518">
    <property type="entry name" value="Thiamin diphosphate-binding fold (THDP-binding)"/>
    <property type="match status" value="2"/>
</dbReference>